<dbReference type="PROSITE" id="PS50048">
    <property type="entry name" value="ZN2_CY6_FUNGAL_2"/>
    <property type="match status" value="1"/>
</dbReference>
<dbReference type="InterPro" id="IPR036864">
    <property type="entry name" value="Zn2-C6_fun-type_DNA-bd_sf"/>
</dbReference>
<evidence type="ECO:0000256" key="7">
    <source>
        <dbReference type="SAM" id="MobiDB-lite"/>
    </source>
</evidence>
<dbReference type="PANTHER" id="PTHR31001:SF85">
    <property type="entry name" value="ZN(II)2CYS6 TRANSCRIPTION FACTOR (EUROFUNG)"/>
    <property type="match status" value="1"/>
</dbReference>
<evidence type="ECO:0000256" key="6">
    <source>
        <dbReference type="ARBA" id="ARBA00023242"/>
    </source>
</evidence>
<dbReference type="Proteomes" id="UP000054383">
    <property type="component" value="Unassembled WGS sequence"/>
</dbReference>
<dbReference type="InterPro" id="IPR050613">
    <property type="entry name" value="Sec_Metabolite_Reg"/>
</dbReference>
<protein>
    <submittedName>
        <fullName evidence="9">Putative transcriptional regulatory protein C139,03</fullName>
    </submittedName>
</protein>
<evidence type="ECO:0000259" key="8">
    <source>
        <dbReference type="PROSITE" id="PS50048"/>
    </source>
</evidence>
<feature type="domain" description="Zn(2)-C6 fungal-type" evidence="8">
    <location>
        <begin position="16"/>
        <end position="45"/>
    </location>
</feature>
<name>A0A0U1M4C5_TALIS</name>
<keyword evidence="3" id="KW-0805">Transcription regulation</keyword>
<dbReference type="OrthoDB" id="2269373at2759"/>
<dbReference type="GO" id="GO:0000981">
    <property type="term" value="F:DNA-binding transcription factor activity, RNA polymerase II-specific"/>
    <property type="evidence" value="ECO:0007669"/>
    <property type="project" value="InterPro"/>
</dbReference>
<evidence type="ECO:0000313" key="9">
    <source>
        <dbReference type="EMBL" id="CRG89876.1"/>
    </source>
</evidence>
<keyword evidence="2" id="KW-0479">Metal-binding</keyword>
<comment type="subcellular location">
    <subcellularLocation>
        <location evidence="1">Nucleus</location>
    </subcellularLocation>
</comment>
<dbReference type="Pfam" id="PF00172">
    <property type="entry name" value="Zn_clus"/>
    <property type="match status" value="1"/>
</dbReference>
<dbReference type="Pfam" id="PF04082">
    <property type="entry name" value="Fungal_trans"/>
    <property type="match status" value="1"/>
</dbReference>
<sequence>MDSNQVQGLRRLKEYSCLLCRQRKVKCDRQDPCSNCLKAQMQCSFIPPVRGRRGRNPKTKPKVVYEGLRAKLRRYERMLEKHGEKLDPPLELMNTSDSDAVPEPVIQTPGSSISLGTRPQTKTLNVNVVQSAGYSTNPTLWSSIGSDLTHPEDSAPNEPIEPVDSTDENDGSLLTLLEGRPNSKQYSPELREFYPDTATFSQFQHIFTNQIDPSLKMLHLPSLLSTMTTALANPGSVAKSVEAVLLCFCLATGSIMSNDQCQSVLKQDRASVVRNYKKVAMQALTNAGFVQYPDLTNLQALLLYLHGIKGSCDYGTLHILCALAVRLSMRIGLHRDGATLGLPAFETELRRRLWWHIIQLDFRTSDMLGIRPSLDLFVGDTRPPSNVEDDDISPGMAEPPKERTGITSLALFRIRCDITQFLKHLYLSSLSSNASGFEIISSAEVPVEEKERMIAELEDAFESRYLRYCDPSEPLHMFVSIVIRSVICRMRVLTYNPRYFAEKQMQLTANQREVIFVNATKLLEYAALLRDNPSFHKYMGSTSARYIWDTILYVLIAARHRKAGPEIERLWHLIGVVISHHPDTFGKAADTVHSALSKWIPEVWDEYAAAARSQGLAMPVPPAYLAEMRASRSSVRPQPERREAVVAPHSTDVTAQPIETQQKDGFPTDDYFEFSDLGAFATDPNEWLQWERLLAGEDPFGGCFTQM</sequence>
<evidence type="ECO:0000313" key="10">
    <source>
        <dbReference type="Proteomes" id="UP000054383"/>
    </source>
</evidence>
<dbReference type="EMBL" id="CVMT01000006">
    <property type="protein sequence ID" value="CRG89876.1"/>
    <property type="molecule type" value="Genomic_DNA"/>
</dbReference>
<feature type="region of interest" description="Disordered" evidence="7">
    <location>
        <begin position="145"/>
        <end position="173"/>
    </location>
</feature>
<dbReference type="GO" id="GO:0008270">
    <property type="term" value="F:zinc ion binding"/>
    <property type="evidence" value="ECO:0007669"/>
    <property type="project" value="InterPro"/>
</dbReference>
<evidence type="ECO:0000256" key="1">
    <source>
        <dbReference type="ARBA" id="ARBA00004123"/>
    </source>
</evidence>
<evidence type="ECO:0000256" key="4">
    <source>
        <dbReference type="ARBA" id="ARBA00023125"/>
    </source>
</evidence>
<keyword evidence="6" id="KW-0539">Nucleus</keyword>
<gene>
    <name evidence="9" type="ORF">PISL3812_06915</name>
</gene>
<keyword evidence="4" id="KW-0238">DNA-binding</keyword>
<proteinExistence type="predicted"/>
<dbReference type="SMART" id="SM00906">
    <property type="entry name" value="Fungal_trans"/>
    <property type="match status" value="1"/>
</dbReference>
<organism evidence="9 10">
    <name type="scientific">Talaromyces islandicus</name>
    <name type="common">Penicillium islandicum</name>
    <dbReference type="NCBI Taxonomy" id="28573"/>
    <lineage>
        <taxon>Eukaryota</taxon>
        <taxon>Fungi</taxon>
        <taxon>Dikarya</taxon>
        <taxon>Ascomycota</taxon>
        <taxon>Pezizomycotina</taxon>
        <taxon>Eurotiomycetes</taxon>
        <taxon>Eurotiomycetidae</taxon>
        <taxon>Eurotiales</taxon>
        <taxon>Trichocomaceae</taxon>
        <taxon>Talaromyces</taxon>
        <taxon>Talaromyces sect. Islandici</taxon>
    </lineage>
</organism>
<dbReference type="PROSITE" id="PS00463">
    <property type="entry name" value="ZN2_CY6_FUNGAL_1"/>
    <property type="match status" value="1"/>
</dbReference>
<keyword evidence="5" id="KW-0804">Transcription</keyword>
<evidence type="ECO:0000256" key="5">
    <source>
        <dbReference type="ARBA" id="ARBA00023163"/>
    </source>
</evidence>
<dbReference type="CDD" id="cd12148">
    <property type="entry name" value="fungal_TF_MHR"/>
    <property type="match status" value="1"/>
</dbReference>
<evidence type="ECO:0000256" key="2">
    <source>
        <dbReference type="ARBA" id="ARBA00022723"/>
    </source>
</evidence>
<dbReference type="GO" id="GO:0003677">
    <property type="term" value="F:DNA binding"/>
    <property type="evidence" value="ECO:0007669"/>
    <property type="project" value="UniProtKB-KW"/>
</dbReference>
<dbReference type="AlphaFoldDB" id="A0A0U1M4C5"/>
<evidence type="ECO:0000256" key="3">
    <source>
        <dbReference type="ARBA" id="ARBA00023015"/>
    </source>
</evidence>
<dbReference type="SUPFAM" id="SSF57701">
    <property type="entry name" value="Zn2/Cys6 DNA-binding domain"/>
    <property type="match status" value="1"/>
</dbReference>
<keyword evidence="10" id="KW-1185">Reference proteome</keyword>
<dbReference type="SMART" id="SM00066">
    <property type="entry name" value="GAL4"/>
    <property type="match status" value="1"/>
</dbReference>
<dbReference type="OMA" id="HNPMHMA"/>
<dbReference type="Gene3D" id="4.10.240.10">
    <property type="entry name" value="Zn(2)-C6 fungal-type DNA-binding domain"/>
    <property type="match status" value="1"/>
</dbReference>
<reference evidence="9 10" key="1">
    <citation type="submission" date="2015-04" db="EMBL/GenBank/DDBJ databases">
        <authorList>
            <person name="Syromyatnikov M.Y."/>
            <person name="Popov V.N."/>
        </authorList>
    </citation>
    <scope>NUCLEOTIDE SEQUENCE [LARGE SCALE GENOMIC DNA]</scope>
    <source>
        <strain evidence="9">WF-38-12</strain>
    </source>
</reference>
<dbReference type="InterPro" id="IPR001138">
    <property type="entry name" value="Zn2Cys6_DnaBD"/>
</dbReference>
<dbReference type="PANTHER" id="PTHR31001">
    <property type="entry name" value="UNCHARACTERIZED TRANSCRIPTIONAL REGULATORY PROTEIN"/>
    <property type="match status" value="1"/>
</dbReference>
<dbReference type="InterPro" id="IPR007219">
    <property type="entry name" value="XnlR_reg_dom"/>
</dbReference>
<accession>A0A0U1M4C5</accession>
<dbReference type="GO" id="GO:0005634">
    <property type="term" value="C:nucleus"/>
    <property type="evidence" value="ECO:0007669"/>
    <property type="project" value="UniProtKB-SubCell"/>
</dbReference>
<dbReference type="GO" id="GO:0006351">
    <property type="term" value="P:DNA-templated transcription"/>
    <property type="evidence" value="ECO:0007669"/>
    <property type="project" value="InterPro"/>
</dbReference>
<dbReference type="CDD" id="cd00067">
    <property type="entry name" value="GAL4"/>
    <property type="match status" value="1"/>
</dbReference>